<organism evidence="1 2">
    <name type="scientific">Methanosalsum natronophilum</name>
    <dbReference type="NCBI Taxonomy" id="768733"/>
    <lineage>
        <taxon>Archaea</taxon>
        <taxon>Methanobacteriati</taxon>
        <taxon>Methanobacteriota</taxon>
        <taxon>Stenosarchaea group</taxon>
        <taxon>Methanomicrobia</taxon>
        <taxon>Methanosarcinales</taxon>
        <taxon>Methanosarcinaceae</taxon>
        <taxon>Methanosalsum</taxon>
    </lineage>
</organism>
<dbReference type="InterPro" id="IPR014931">
    <property type="entry name" value="DUF1805"/>
</dbReference>
<accession>A0A3R7XCY0</accession>
<sequence>MSTELIKLDNGYALGIKIDMYNAPLILIKAHKGFIMCGYLNLETSETLGDVAAVVKNVNSFNDMLTAPVISFTSSAHKLGVKEGITGKQALELLC</sequence>
<dbReference type="SUPFAM" id="SSF102891">
    <property type="entry name" value="Hypothetical protein Ta1206"/>
    <property type="match status" value="1"/>
</dbReference>
<dbReference type="Proteomes" id="UP000284763">
    <property type="component" value="Unassembled WGS sequence"/>
</dbReference>
<evidence type="ECO:0000313" key="2">
    <source>
        <dbReference type="Proteomes" id="UP000284763"/>
    </source>
</evidence>
<dbReference type="Pfam" id="PF08827">
    <property type="entry name" value="DUF1805"/>
    <property type="match status" value="1"/>
</dbReference>
<proteinExistence type="predicted"/>
<evidence type="ECO:0000313" key="1">
    <source>
        <dbReference type="EMBL" id="RQD79928.1"/>
    </source>
</evidence>
<comment type="caution">
    <text evidence="1">The sequence shown here is derived from an EMBL/GenBank/DDBJ whole genome shotgun (WGS) entry which is preliminary data.</text>
</comment>
<dbReference type="InterPro" id="IPR036493">
    <property type="entry name" value="YunC_sf"/>
</dbReference>
<dbReference type="EMBL" id="QZAB01000589">
    <property type="protein sequence ID" value="RQD79928.1"/>
    <property type="molecule type" value="Genomic_DNA"/>
</dbReference>
<reference evidence="1 2" key="1">
    <citation type="submission" date="2018-08" db="EMBL/GenBank/DDBJ databases">
        <title>The metabolism and importance of syntrophic acetate oxidation coupled to methane or sulfide production in haloalkaline environments.</title>
        <authorList>
            <person name="Timmers P.H.A."/>
            <person name="Vavourakis C.D."/>
            <person name="Sorokin D.Y."/>
            <person name="Sinninghe Damste J.S."/>
            <person name="Muyzer G."/>
            <person name="Stams A.J.M."/>
            <person name="Plugge C.M."/>
        </authorList>
    </citation>
    <scope>NUCLEOTIDE SEQUENCE [LARGE SCALE GENOMIC DNA]</scope>
    <source>
        <strain evidence="1">MSAO_Arc3</strain>
    </source>
</reference>
<gene>
    <name evidence="1" type="ORF">D5R95_09225</name>
</gene>
<name>A0A3R7XCY0_9EURY</name>
<dbReference type="AlphaFoldDB" id="A0A3R7XCY0"/>
<protein>
    <submittedName>
        <fullName evidence="1">DUF1805 domain-containing protein</fullName>
    </submittedName>
</protein>
<dbReference type="Gene3D" id="3.30.1980.10">
    <property type="entry name" value="Hypothetical protein YunC"/>
    <property type="match status" value="1"/>
</dbReference>